<dbReference type="InParanoid" id="B9RB72"/>
<accession>B9RB72</accession>
<keyword evidence="2" id="KW-1185">Reference proteome</keyword>
<dbReference type="EMBL" id="EQ973773">
    <property type="protein sequence ID" value="EEF52049.1"/>
    <property type="molecule type" value="Genomic_DNA"/>
</dbReference>
<protein>
    <submittedName>
        <fullName evidence="1">Uncharacterized protein</fullName>
    </submittedName>
</protein>
<sequence>MEMGTFTELAWQHFLPILKPYFQHFTSGKDNEKLNTARVQHQHRLNCHLQLDVLVKTASSEGTSLLGPSGIGYQASRMH</sequence>
<proteinExistence type="predicted"/>
<evidence type="ECO:0000313" key="2">
    <source>
        <dbReference type="Proteomes" id="UP000008311"/>
    </source>
</evidence>
<reference evidence="2" key="1">
    <citation type="journal article" date="2010" name="Nat. Biotechnol.">
        <title>Draft genome sequence of the oilseed species Ricinus communis.</title>
        <authorList>
            <person name="Chan A.P."/>
            <person name="Crabtree J."/>
            <person name="Zhao Q."/>
            <person name="Lorenzi H."/>
            <person name="Orvis J."/>
            <person name="Puiu D."/>
            <person name="Melake-Berhan A."/>
            <person name="Jones K.M."/>
            <person name="Redman J."/>
            <person name="Chen G."/>
            <person name="Cahoon E.B."/>
            <person name="Gedil M."/>
            <person name="Stanke M."/>
            <person name="Haas B.J."/>
            <person name="Wortman J.R."/>
            <person name="Fraser-Liggett C.M."/>
            <person name="Ravel J."/>
            <person name="Rabinowicz P.D."/>
        </authorList>
    </citation>
    <scope>NUCLEOTIDE SEQUENCE [LARGE SCALE GENOMIC DNA]</scope>
    <source>
        <strain evidence="2">cv. Hale</strain>
    </source>
</reference>
<gene>
    <name evidence="1" type="ORF">RCOM_1511960</name>
</gene>
<evidence type="ECO:0000313" key="1">
    <source>
        <dbReference type="EMBL" id="EEF52049.1"/>
    </source>
</evidence>
<name>B9RB72_RICCO</name>
<dbReference type="AlphaFoldDB" id="B9RB72"/>
<organism evidence="1 2">
    <name type="scientific">Ricinus communis</name>
    <name type="common">Castor bean</name>
    <dbReference type="NCBI Taxonomy" id="3988"/>
    <lineage>
        <taxon>Eukaryota</taxon>
        <taxon>Viridiplantae</taxon>
        <taxon>Streptophyta</taxon>
        <taxon>Embryophyta</taxon>
        <taxon>Tracheophyta</taxon>
        <taxon>Spermatophyta</taxon>
        <taxon>Magnoliopsida</taxon>
        <taxon>eudicotyledons</taxon>
        <taxon>Gunneridae</taxon>
        <taxon>Pentapetalae</taxon>
        <taxon>rosids</taxon>
        <taxon>fabids</taxon>
        <taxon>Malpighiales</taxon>
        <taxon>Euphorbiaceae</taxon>
        <taxon>Acalyphoideae</taxon>
        <taxon>Acalypheae</taxon>
        <taxon>Ricinus</taxon>
    </lineage>
</organism>
<dbReference type="Proteomes" id="UP000008311">
    <property type="component" value="Unassembled WGS sequence"/>
</dbReference>